<comment type="catalytic activity">
    <reaction evidence="1">
        <text>S-ubiquitinyl-[E2 ubiquitin-conjugating enzyme]-L-cysteine + [acceptor protein]-L-lysine = [E2 ubiquitin-conjugating enzyme]-L-cysteine + N(6)-ubiquitinyl-[acceptor protein]-L-lysine.</text>
        <dbReference type="EC" id="2.3.2.27"/>
    </reaction>
</comment>
<dbReference type="OrthoDB" id="20295at2759"/>
<feature type="domain" description="U-box" evidence="19">
    <location>
        <begin position="1393"/>
        <end position="1466"/>
    </location>
</feature>
<dbReference type="GO" id="GO:0036503">
    <property type="term" value="P:ERAD pathway"/>
    <property type="evidence" value="ECO:0007669"/>
    <property type="project" value="InterPro"/>
</dbReference>
<dbReference type="GO" id="GO:0005634">
    <property type="term" value="C:nucleus"/>
    <property type="evidence" value="ECO:0007669"/>
    <property type="project" value="UniProtKB-SubCell"/>
</dbReference>
<feature type="region of interest" description="Disordered" evidence="18">
    <location>
        <begin position="413"/>
        <end position="463"/>
    </location>
</feature>
<proteinExistence type="inferred from homology"/>
<keyword evidence="11" id="KW-0833">Ubl conjugation pathway</keyword>
<evidence type="ECO:0000256" key="10">
    <source>
        <dbReference type="ARBA" id="ARBA00022679"/>
    </source>
</evidence>
<keyword evidence="12" id="KW-0007">Acetylation</keyword>
<comment type="caution">
    <text evidence="20">The sequence shown here is derived from an EMBL/GenBank/DDBJ whole genome shotgun (WGS) entry which is preliminary data.</text>
</comment>
<comment type="similarity">
    <text evidence="5">Belongs to the ubiquitin conjugation factor E4 family.</text>
</comment>
<keyword evidence="21" id="KW-1185">Reference proteome</keyword>
<dbReference type="FunFam" id="3.30.40.10:FF:000060">
    <property type="entry name" value="ubiquitin conjugation factor E4 B"/>
    <property type="match status" value="1"/>
</dbReference>
<evidence type="ECO:0000256" key="14">
    <source>
        <dbReference type="ARBA" id="ARBA00056267"/>
    </source>
</evidence>
<feature type="compositionally biased region" description="Acidic residues" evidence="18">
    <location>
        <begin position="567"/>
        <end position="580"/>
    </location>
</feature>
<dbReference type="SUPFAM" id="SSF50814">
    <property type="entry name" value="Lipocalins"/>
    <property type="match status" value="1"/>
</dbReference>
<dbReference type="PROSITE" id="PS51698">
    <property type="entry name" value="U_BOX"/>
    <property type="match status" value="1"/>
</dbReference>
<dbReference type="InterPro" id="IPR012674">
    <property type="entry name" value="Calycin"/>
</dbReference>
<evidence type="ECO:0000256" key="16">
    <source>
        <dbReference type="ARBA" id="ARBA00081821"/>
    </source>
</evidence>
<feature type="region of interest" description="Disordered" evidence="18">
    <location>
        <begin position="126"/>
        <end position="275"/>
    </location>
</feature>
<comment type="subcellular location">
    <subcellularLocation>
        <location evidence="3">Cytoplasm</location>
    </subcellularLocation>
    <subcellularLocation>
        <location evidence="2">Nucleus</location>
    </subcellularLocation>
</comment>
<dbReference type="Proteomes" id="UP000319801">
    <property type="component" value="Unassembled WGS sequence"/>
</dbReference>
<dbReference type="InterPro" id="IPR045132">
    <property type="entry name" value="UBE4"/>
</dbReference>
<feature type="compositionally biased region" description="Low complexity" evidence="18">
    <location>
        <begin position="126"/>
        <end position="147"/>
    </location>
</feature>
<evidence type="ECO:0000256" key="13">
    <source>
        <dbReference type="ARBA" id="ARBA00023242"/>
    </source>
</evidence>
<evidence type="ECO:0000256" key="5">
    <source>
        <dbReference type="ARBA" id="ARBA00007434"/>
    </source>
</evidence>
<evidence type="ECO:0000256" key="11">
    <source>
        <dbReference type="ARBA" id="ARBA00022786"/>
    </source>
</evidence>
<dbReference type="PANTHER" id="PTHR13931">
    <property type="entry name" value="UBIQUITINATION FACTOR E4"/>
    <property type="match status" value="1"/>
</dbReference>
<dbReference type="PANTHER" id="PTHR13931:SF2">
    <property type="entry name" value="UBIQUITIN CONJUGATION FACTOR E4 B"/>
    <property type="match status" value="1"/>
</dbReference>
<dbReference type="EMBL" id="VCAZ01000093">
    <property type="protein sequence ID" value="TSR39589.1"/>
    <property type="molecule type" value="Genomic_DNA"/>
</dbReference>
<evidence type="ECO:0000256" key="7">
    <source>
        <dbReference type="ARBA" id="ARBA00012483"/>
    </source>
</evidence>
<evidence type="ECO:0000256" key="8">
    <source>
        <dbReference type="ARBA" id="ARBA00022490"/>
    </source>
</evidence>
<dbReference type="Gene3D" id="2.40.128.20">
    <property type="match status" value="1"/>
</dbReference>
<sequence length="1470" mass="166179">MPASLCGTWELLNSINLEGYMIALGIGLYTRKIALKLRQHKVIEQINDKYVIKTLSAFRNYVFSFRVDEEFDEHTKGLDERHCKSLVTWKGNRMVCIQKGEKKNRGWAHWIEDDKLHLIRRRRLARLAGGQTSQPTTPLSTPLTSPQRETPPGPLPGPSGALPQSLPSAPSHSLGLGAQNVTPATSPMGASGVAYRSQSSEGVSSLSSSPSNSLETQSQSMSRSQSMDIDTASCEKSMSQVDVDSGIENMEVEDSDRREKRNLSEKDSSSNPDVSEEQALQLICKILRVSWKEQDRDVIFLPSLAAEFQQNPKDVYSDFKDLIGQILMEVLMMSTQSRDCNPFASLTATSQPITAAKSPDRHLTLVPPYSQGSSPMMPSGGSFGSSSLSRQVWRNNRARFLYGCSPYIGQNSARMRAPPVPTPLTTPSLPPPSSISPPSPPQPTPLTIPQLSPNPSVPHLSSPYLTPSAPLPISQRYRPYSLSSPQGSLLPMSVSPRSGLSTPTNAPSTPLTPQPSPRLHTRQTSAPFPIVPGSPATSARRTALASWMPSSPFPLLFFAMSDMSQDSSDEELEEEEEEDYSGVQFGSSLGVSSGGLSGDSGNDRFTIEACKETEMLNYLIERFDSVGMEERKAPKMCSQLVVSQLLSNIRSQCISHAALVLQGALTLPRAPLQPSLLVPYMLCRNLPYGFIQELVRMTHQEEEIFVPILQGLALAVKECSFDSDNFKYPLMITSLPLWCPDPLSPGAGREIQRLSFLGTFFSLSVFAEDDTRVGDKYFSGPAITMENTRVVSQSLQHYLESARGDLFKILHNILLNGETREAALSYMAALVNRNVKKAQMQTDDKLVSTDGFMMNFLWVLQQLSMKIKLDTVDPFYIFHHKCRLNVSLEETRLKSSLEELKSWLAELHEDPSKFSEPKFPTECFFLTLHAHHLSILPGCRRYIRRLRAIRDLNRTVEELKNSESQWKDSPLATRHREMLKRCKTQLKKLVRSKACADAGLLDENLLRRCLQFYSTVIQLIMRIVDPAYPNVTLPLNPEIPKSFAALPEFYIEDVAEFMLFIVQYSPQVLYEPCTQDIVTFLVVFICSQNYIRNPYLIAKLVEVLFVTNPAVQPRTQRFFEMIENHPLSINQLVPALMKFYTDVEHTGATSEFYDKFTIRYHISTIFKSLWQNLGHHGTFLEEFNSGKQFVRYINMLINDTTFLLDESLESLKRIHEIQEEMKNNEHWEQLPREQQQSRQSQLTQDERVSRSYLALATETVDMFHILTKQVQKPFLRPELGPRLAAMLNYNLQQLCGPKCRDLKVENPEKYGFEPKKLLDQLTDIYLQLDCARFAKAIADDQRSYSRELFEEVISKMRKAGIKSTIAIEKFKLLSEKVEEIVARNSQSEMDYSDAPDEFKDPLMDTLMTDPVQLPSGNIMDRSIILRHLLNSPTDPFNRQPLTESMLESVPELKERIHAWMREKQGGRFYQ</sequence>
<feature type="compositionally biased region" description="Low complexity" evidence="18">
    <location>
        <begin position="197"/>
        <end position="227"/>
    </location>
</feature>
<evidence type="ECO:0000256" key="1">
    <source>
        <dbReference type="ARBA" id="ARBA00000900"/>
    </source>
</evidence>
<dbReference type="GO" id="GO:0000151">
    <property type="term" value="C:ubiquitin ligase complex"/>
    <property type="evidence" value="ECO:0007669"/>
    <property type="project" value="InterPro"/>
</dbReference>
<name>A0A556V1B8_BAGYA</name>
<comment type="pathway">
    <text evidence="4">Protein modification; protein ubiquitination.</text>
</comment>
<dbReference type="InterPro" id="IPR019474">
    <property type="entry name" value="Ub_conjug_fac_E4_core"/>
</dbReference>
<dbReference type="FunFam" id="2.40.128.20:FF:000001">
    <property type="entry name" value="Fatty acid-binding protein, adipocyte"/>
    <property type="match status" value="1"/>
</dbReference>
<dbReference type="Pfam" id="PF04564">
    <property type="entry name" value="U-box"/>
    <property type="match status" value="1"/>
</dbReference>
<feature type="region of interest" description="Disordered" evidence="18">
    <location>
        <begin position="564"/>
        <end position="584"/>
    </location>
</feature>
<dbReference type="InterPro" id="IPR003613">
    <property type="entry name" value="Ubox_domain"/>
</dbReference>
<dbReference type="CDD" id="cd16658">
    <property type="entry name" value="RING-Ubox_UBE4B"/>
    <property type="match status" value="1"/>
</dbReference>
<gene>
    <name evidence="20" type="ORF">Baya_11716</name>
</gene>
<dbReference type="SUPFAM" id="SSF57850">
    <property type="entry name" value="RING/U-box"/>
    <property type="match status" value="1"/>
</dbReference>
<evidence type="ECO:0000256" key="12">
    <source>
        <dbReference type="ARBA" id="ARBA00022990"/>
    </source>
</evidence>
<evidence type="ECO:0000313" key="20">
    <source>
        <dbReference type="EMBL" id="TSR39589.1"/>
    </source>
</evidence>
<evidence type="ECO:0000313" key="21">
    <source>
        <dbReference type="Proteomes" id="UP000319801"/>
    </source>
</evidence>
<feature type="compositionally biased region" description="Low complexity" evidence="18">
    <location>
        <begin position="1232"/>
        <end position="1243"/>
    </location>
</feature>
<evidence type="ECO:0000256" key="2">
    <source>
        <dbReference type="ARBA" id="ARBA00004123"/>
    </source>
</evidence>
<feature type="region of interest" description="Disordered" evidence="18">
    <location>
        <begin position="476"/>
        <end position="535"/>
    </location>
</feature>
<organism evidence="20 21">
    <name type="scientific">Bagarius yarrelli</name>
    <name type="common">Goonch</name>
    <name type="synonym">Bagrus yarrelli</name>
    <dbReference type="NCBI Taxonomy" id="175774"/>
    <lineage>
        <taxon>Eukaryota</taxon>
        <taxon>Metazoa</taxon>
        <taxon>Chordata</taxon>
        <taxon>Craniata</taxon>
        <taxon>Vertebrata</taxon>
        <taxon>Euteleostomi</taxon>
        <taxon>Actinopterygii</taxon>
        <taxon>Neopterygii</taxon>
        <taxon>Teleostei</taxon>
        <taxon>Ostariophysi</taxon>
        <taxon>Siluriformes</taxon>
        <taxon>Sisoridae</taxon>
        <taxon>Sisorinae</taxon>
        <taxon>Bagarius</taxon>
    </lineage>
</organism>
<dbReference type="InterPro" id="IPR013083">
    <property type="entry name" value="Znf_RING/FYVE/PHD"/>
</dbReference>
<evidence type="ECO:0000256" key="3">
    <source>
        <dbReference type="ARBA" id="ARBA00004496"/>
    </source>
</evidence>
<feature type="compositionally biased region" description="Polar residues" evidence="18">
    <location>
        <begin position="495"/>
        <end position="509"/>
    </location>
</feature>
<evidence type="ECO:0000256" key="17">
    <source>
        <dbReference type="ARBA" id="ARBA00083610"/>
    </source>
</evidence>
<evidence type="ECO:0000256" key="15">
    <source>
        <dbReference type="ARBA" id="ARBA00072779"/>
    </source>
</evidence>
<keyword evidence="13" id="KW-0539">Nucleus</keyword>
<evidence type="ECO:0000256" key="4">
    <source>
        <dbReference type="ARBA" id="ARBA00004906"/>
    </source>
</evidence>
<keyword evidence="10" id="KW-0808">Transferase</keyword>
<evidence type="ECO:0000256" key="18">
    <source>
        <dbReference type="SAM" id="MobiDB-lite"/>
    </source>
</evidence>
<accession>A0A556V1B8</accession>
<evidence type="ECO:0000259" key="19">
    <source>
        <dbReference type="PROSITE" id="PS51698"/>
    </source>
</evidence>
<dbReference type="SMART" id="SM00504">
    <property type="entry name" value="Ubox"/>
    <property type="match status" value="1"/>
</dbReference>
<feature type="compositionally biased region" description="Basic and acidic residues" evidence="18">
    <location>
        <begin position="255"/>
        <end position="268"/>
    </location>
</feature>
<dbReference type="GO" id="GO:0005737">
    <property type="term" value="C:cytoplasm"/>
    <property type="evidence" value="ECO:0007669"/>
    <property type="project" value="UniProtKB-SubCell"/>
</dbReference>
<dbReference type="UniPathway" id="UPA00143"/>
<dbReference type="Pfam" id="PF10408">
    <property type="entry name" value="Ufd2P_core"/>
    <property type="match status" value="1"/>
</dbReference>
<dbReference type="GO" id="GO:0034450">
    <property type="term" value="F:ubiquitin-ubiquitin ligase activity"/>
    <property type="evidence" value="ECO:0007669"/>
    <property type="project" value="InterPro"/>
</dbReference>
<dbReference type="GO" id="GO:0000209">
    <property type="term" value="P:protein polyubiquitination"/>
    <property type="evidence" value="ECO:0007669"/>
    <property type="project" value="TreeGrafter"/>
</dbReference>
<feature type="compositionally biased region" description="Pro residues" evidence="18">
    <location>
        <begin position="418"/>
        <end position="446"/>
    </location>
</feature>
<dbReference type="GO" id="GO:0006511">
    <property type="term" value="P:ubiquitin-dependent protein catabolic process"/>
    <property type="evidence" value="ECO:0007669"/>
    <property type="project" value="InterPro"/>
</dbReference>
<keyword evidence="8" id="KW-0963">Cytoplasm</keyword>
<keyword evidence="9" id="KW-0597">Phosphoprotein</keyword>
<evidence type="ECO:0000256" key="9">
    <source>
        <dbReference type="ARBA" id="ARBA00022553"/>
    </source>
</evidence>
<protein>
    <recommendedName>
        <fullName evidence="15">Ubiquitin conjugation factor E4 B</fullName>
        <ecNumber evidence="7">2.3.2.27</ecNumber>
    </recommendedName>
    <alternativeName>
        <fullName evidence="17">RING-type E3 ubiquitin transferase E4 B</fullName>
    </alternativeName>
    <alternativeName>
        <fullName evidence="16">Ubiquitin fusion degradation protein 2</fullName>
    </alternativeName>
</protein>
<dbReference type="EC" id="2.3.2.27" evidence="7"/>
<reference evidence="20 21" key="1">
    <citation type="journal article" date="2019" name="Genome Biol. Evol.">
        <title>Whole-Genome Sequencing of the Giant Devil Catfish, Bagarius yarrelli.</title>
        <authorList>
            <person name="Jiang W."/>
            <person name="Lv Y."/>
            <person name="Cheng L."/>
            <person name="Yang K."/>
            <person name="Chao B."/>
            <person name="Wang X."/>
            <person name="Li Y."/>
            <person name="Pan X."/>
            <person name="You X."/>
            <person name="Zhang Y."/>
            <person name="Yang J."/>
            <person name="Li J."/>
            <person name="Zhang X."/>
            <person name="Liu S."/>
            <person name="Sun C."/>
            <person name="Yang J."/>
            <person name="Shi Q."/>
        </authorList>
    </citation>
    <scope>NUCLEOTIDE SEQUENCE [LARGE SCALE GENOMIC DNA]</scope>
    <source>
        <strain evidence="20">JWS20170419001</strain>
        <tissue evidence="20">Muscle</tissue>
    </source>
</reference>
<comment type="function">
    <text evidence="14">Ubiquitin-protein ligase that probably functions as an E3 ligase in conjunction with specific E1 and E2 ligases. May also function as an E4 ligase mediating the assembly of polyubiquitin chains on substrates ubiquitinated by another E3 ubiquitin ligase. May regulate myosin assembly in striated muscles together with STUB1 and VCP/p97 by targeting myosin chaperone UNC45B for proteasomal degradation.</text>
</comment>
<dbReference type="Gene3D" id="3.30.40.10">
    <property type="entry name" value="Zinc/RING finger domain, C3HC4 (zinc finger)"/>
    <property type="match status" value="1"/>
</dbReference>
<evidence type="ECO:0000256" key="6">
    <source>
        <dbReference type="ARBA" id="ARBA00008390"/>
    </source>
</evidence>
<feature type="compositionally biased region" description="Low complexity" evidence="18">
    <location>
        <begin position="158"/>
        <end position="171"/>
    </location>
</feature>
<feature type="region of interest" description="Disordered" evidence="18">
    <location>
        <begin position="1225"/>
        <end position="1244"/>
    </location>
</feature>
<comment type="similarity">
    <text evidence="6">Belongs to the calycin superfamily. Fatty-acid binding protein (FABP) family.</text>
</comment>